<keyword evidence="4" id="KW-0227">DNA damage</keyword>
<dbReference type="GO" id="GO:0006310">
    <property type="term" value="P:DNA recombination"/>
    <property type="evidence" value="ECO:0007669"/>
    <property type="project" value="InterPro"/>
</dbReference>
<dbReference type="SUPFAM" id="SSF50249">
    <property type="entry name" value="Nucleic acid-binding proteins"/>
    <property type="match status" value="1"/>
</dbReference>
<evidence type="ECO:0000313" key="10">
    <source>
        <dbReference type="EMBL" id="HEA19143.1"/>
    </source>
</evidence>
<feature type="signal peptide" evidence="7">
    <location>
        <begin position="1"/>
        <end position="19"/>
    </location>
</feature>
<dbReference type="AlphaFoldDB" id="A0A7V1D3C2"/>
<evidence type="ECO:0000259" key="8">
    <source>
        <dbReference type="Pfam" id="PF01068"/>
    </source>
</evidence>
<dbReference type="GO" id="GO:0003910">
    <property type="term" value="F:DNA ligase (ATP) activity"/>
    <property type="evidence" value="ECO:0007669"/>
    <property type="project" value="UniProtKB-EC"/>
</dbReference>
<keyword evidence="2 10" id="KW-0436">Ligase</keyword>
<dbReference type="InterPro" id="IPR012310">
    <property type="entry name" value="DNA_ligase_ATP-dep_cent"/>
</dbReference>
<dbReference type="InterPro" id="IPR050326">
    <property type="entry name" value="NAD_dep_DNA_ligaseB"/>
</dbReference>
<dbReference type="Gene3D" id="2.40.50.140">
    <property type="entry name" value="Nucleic acid-binding proteins"/>
    <property type="match status" value="1"/>
</dbReference>
<evidence type="ECO:0000256" key="1">
    <source>
        <dbReference type="ARBA" id="ARBA00001968"/>
    </source>
</evidence>
<dbReference type="Proteomes" id="UP000886188">
    <property type="component" value="Unassembled WGS sequence"/>
</dbReference>
<evidence type="ECO:0000256" key="3">
    <source>
        <dbReference type="ARBA" id="ARBA00022705"/>
    </source>
</evidence>
<keyword evidence="7" id="KW-0732">Signal</keyword>
<dbReference type="NCBIfam" id="NF006592">
    <property type="entry name" value="PRK09125.1"/>
    <property type="match status" value="1"/>
</dbReference>
<reference evidence="10" key="1">
    <citation type="journal article" date="2020" name="mSystems">
        <title>Genome- and Community-Level Interaction Insights into Carbon Utilization and Element Cycling Functions of Hydrothermarchaeota in Hydrothermal Sediment.</title>
        <authorList>
            <person name="Zhou Z."/>
            <person name="Liu Y."/>
            <person name="Xu W."/>
            <person name="Pan J."/>
            <person name="Luo Z.H."/>
            <person name="Li M."/>
        </authorList>
    </citation>
    <scope>NUCLEOTIDE SEQUENCE [LARGE SCALE GENOMIC DNA]</scope>
    <source>
        <strain evidence="10">HyVt-346</strain>
    </source>
</reference>
<dbReference type="PANTHER" id="PTHR47810:SF1">
    <property type="entry name" value="DNA LIGASE B"/>
    <property type="match status" value="1"/>
</dbReference>
<dbReference type="EMBL" id="DRGM01000211">
    <property type="protein sequence ID" value="HEA19143.1"/>
    <property type="molecule type" value="Genomic_DNA"/>
</dbReference>
<feature type="domain" description="ATP-dependent DNA ligase family profile" evidence="8">
    <location>
        <begin position="47"/>
        <end position="200"/>
    </location>
</feature>
<comment type="cofactor">
    <cofactor evidence="1">
        <name>a divalent metal cation</name>
        <dbReference type="ChEBI" id="CHEBI:60240"/>
    </cofactor>
</comment>
<organism evidence="10">
    <name type="scientific">Pseudoalteromonas prydzensis</name>
    <dbReference type="NCBI Taxonomy" id="182141"/>
    <lineage>
        <taxon>Bacteria</taxon>
        <taxon>Pseudomonadati</taxon>
        <taxon>Pseudomonadota</taxon>
        <taxon>Gammaproteobacteria</taxon>
        <taxon>Alteromonadales</taxon>
        <taxon>Pseudoalteromonadaceae</taxon>
        <taxon>Pseudoalteromonas</taxon>
    </lineage>
</organism>
<feature type="domain" description="DNA ligase OB-like" evidence="9">
    <location>
        <begin position="214"/>
        <end position="279"/>
    </location>
</feature>
<keyword evidence="5" id="KW-0234">DNA repair</keyword>
<accession>A0A7V1D3C2</accession>
<evidence type="ECO:0000256" key="7">
    <source>
        <dbReference type="SAM" id="SignalP"/>
    </source>
</evidence>
<dbReference type="Pfam" id="PF14743">
    <property type="entry name" value="DNA_ligase_OB_2"/>
    <property type="match status" value="1"/>
</dbReference>
<evidence type="ECO:0000259" key="9">
    <source>
        <dbReference type="Pfam" id="PF14743"/>
    </source>
</evidence>
<dbReference type="PANTHER" id="PTHR47810">
    <property type="entry name" value="DNA LIGASE"/>
    <property type="match status" value="1"/>
</dbReference>
<dbReference type="GO" id="GO:0005524">
    <property type="term" value="F:ATP binding"/>
    <property type="evidence" value="ECO:0007669"/>
    <property type="project" value="InterPro"/>
</dbReference>
<sequence>MLKGLTIMWLLLTSFSCWATEPQSTANAQLAKVYQQDQAPAIENYLVSEKFDGVRAIWTGTEFITRNDNLIHAPAWFVADLPNLRLDGELWTKRGDFAALSGIVRTLKPRDSDWQTVTYQVFDMPDQTTPFQVRYQNYLNLVNRLNRPHIQAVQQHHFNTEQALSAFFEQVIEQGGEGVMLHLATATHKSGRSDALLKLKPYLDNEAVVIEHLPGKGKYQTMLGALRVETAQGLQFNIGTGFTDQQRQTPPPIGATITYRYHGFTKNGLPRFASFIRERKAE</sequence>
<dbReference type="Gene3D" id="3.30.470.30">
    <property type="entry name" value="DNA ligase/mRNA capping enzyme"/>
    <property type="match status" value="1"/>
</dbReference>
<dbReference type="RefSeq" id="WP_304185743.1">
    <property type="nucleotide sequence ID" value="NZ_DRGM01000211.1"/>
</dbReference>
<dbReference type="CDD" id="cd07896">
    <property type="entry name" value="Adenylation_kDNA_ligase_like"/>
    <property type="match status" value="1"/>
</dbReference>
<evidence type="ECO:0000256" key="5">
    <source>
        <dbReference type="ARBA" id="ARBA00023204"/>
    </source>
</evidence>
<evidence type="ECO:0000256" key="6">
    <source>
        <dbReference type="ARBA" id="ARBA00034003"/>
    </source>
</evidence>
<evidence type="ECO:0000256" key="4">
    <source>
        <dbReference type="ARBA" id="ARBA00022763"/>
    </source>
</evidence>
<comment type="catalytic activity">
    <reaction evidence="6">
        <text>ATP + (deoxyribonucleotide)n-3'-hydroxyl + 5'-phospho-(deoxyribonucleotide)m = (deoxyribonucleotide)n+m + AMP + diphosphate.</text>
        <dbReference type="EC" id="6.5.1.1"/>
    </reaction>
</comment>
<dbReference type="SUPFAM" id="SSF56091">
    <property type="entry name" value="DNA ligase/mRNA capping enzyme, catalytic domain"/>
    <property type="match status" value="1"/>
</dbReference>
<comment type="caution">
    <text evidence="10">The sequence shown here is derived from an EMBL/GenBank/DDBJ whole genome shotgun (WGS) entry which is preliminary data.</text>
</comment>
<keyword evidence="3" id="KW-0235">DNA replication</keyword>
<dbReference type="CDD" id="cd08041">
    <property type="entry name" value="OBF_kDNA_ligase_like"/>
    <property type="match status" value="1"/>
</dbReference>
<name>A0A7V1D3C2_9GAMM</name>
<gene>
    <name evidence="10" type="ORF">ENH88_22365</name>
</gene>
<dbReference type="Pfam" id="PF01068">
    <property type="entry name" value="DNA_ligase_A_M"/>
    <property type="match status" value="1"/>
</dbReference>
<proteinExistence type="predicted"/>
<dbReference type="InterPro" id="IPR029319">
    <property type="entry name" value="DNA_ligase_OB"/>
</dbReference>
<dbReference type="InterPro" id="IPR012340">
    <property type="entry name" value="NA-bd_OB-fold"/>
</dbReference>
<dbReference type="Gene3D" id="3.30.1490.70">
    <property type="match status" value="1"/>
</dbReference>
<feature type="chain" id="PRO_5031454758" evidence="7">
    <location>
        <begin position="20"/>
        <end position="282"/>
    </location>
</feature>
<dbReference type="GO" id="GO:0006281">
    <property type="term" value="P:DNA repair"/>
    <property type="evidence" value="ECO:0007669"/>
    <property type="project" value="UniProtKB-KW"/>
</dbReference>
<evidence type="ECO:0000256" key="2">
    <source>
        <dbReference type="ARBA" id="ARBA00022598"/>
    </source>
</evidence>
<dbReference type="GO" id="GO:0006260">
    <property type="term" value="P:DNA replication"/>
    <property type="evidence" value="ECO:0007669"/>
    <property type="project" value="UniProtKB-KW"/>
</dbReference>
<protein>
    <submittedName>
        <fullName evidence="10">DNA ligase</fullName>
    </submittedName>
</protein>
<dbReference type="PROSITE" id="PS51257">
    <property type="entry name" value="PROKAR_LIPOPROTEIN"/>
    <property type="match status" value="1"/>
</dbReference>